<feature type="compositionally biased region" description="Low complexity" evidence="1">
    <location>
        <begin position="72"/>
        <end position="87"/>
    </location>
</feature>
<feature type="region of interest" description="Disordered" evidence="1">
    <location>
        <begin position="60"/>
        <end position="123"/>
    </location>
</feature>
<feature type="compositionally biased region" description="Gly residues" evidence="1">
    <location>
        <begin position="88"/>
        <end position="106"/>
    </location>
</feature>
<dbReference type="Proteomes" id="UP000199370">
    <property type="component" value="Unassembled WGS sequence"/>
</dbReference>
<evidence type="ECO:0000313" key="3">
    <source>
        <dbReference type="Proteomes" id="UP000199370"/>
    </source>
</evidence>
<organism evidence="2 3">
    <name type="scientific">Haloarchaeobius iranensis</name>
    <dbReference type="NCBI Taxonomy" id="996166"/>
    <lineage>
        <taxon>Archaea</taxon>
        <taxon>Methanobacteriati</taxon>
        <taxon>Methanobacteriota</taxon>
        <taxon>Stenosarchaea group</taxon>
        <taxon>Halobacteria</taxon>
        <taxon>Halobacteriales</taxon>
        <taxon>Halorubellaceae</taxon>
        <taxon>Haloarchaeobius</taxon>
    </lineage>
</organism>
<accession>A0A1G9YGI8</accession>
<dbReference type="STRING" id="996166.SAMN05192554_11459"/>
<evidence type="ECO:0000256" key="1">
    <source>
        <dbReference type="SAM" id="MobiDB-lite"/>
    </source>
</evidence>
<dbReference type="AlphaFoldDB" id="A0A1G9YGI8"/>
<keyword evidence="3" id="KW-1185">Reference proteome</keyword>
<proteinExistence type="predicted"/>
<reference evidence="2 3" key="1">
    <citation type="submission" date="2016-10" db="EMBL/GenBank/DDBJ databases">
        <authorList>
            <person name="de Groot N.N."/>
        </authorList>
    </citation>
    <scope>NUCLEOTIDE SEQUENCE [LARGE SCALE GENOMIC DNA]</scope>
    <source>
        <strain evidence="3">EB21,IBRC-M 10013,KCTC 4048</strain>
    </source>
</reference>
<evidence type="ECO:0000313" key="2">
    <source>
        <dbReference type="EMBL" id="SDN08157.1"/>
    </source>
</evidence>
<sequence>MDRNVLFALACTALLISAAYLAGFGTVATFTDSATVSGNVASAENFDGSLTVVDAVANEQSTGGEDDCTAEQDAGGNTNDGGAANAQDGGGLTDCGGTGGNGGTDGGRYVAPAARPLTVGGRG</sequence>
<name>A0A1G9YGI8_9EURY</name>
<dbReference type="EMBL" id="FNIA01000014">
    <property type="protein sequence ID" value="SDN08157.1"/>
    <property type="molecule type" value="Genomic_DNA"/>
</dbReference>
<dbReference type="RefSeq" id="WP_089734461.1">
    <property type="nucleotide sequence ID" value="NZ_FNIA01000014.1"/>
</dbReference>
<protein>
    <submittedName>
        <fullName evidence="2">Uncharacterized protein</fullName>
    </submittedName>
</protein>
<gene>
    <name evidence="2" type="ORF">SAMN05192554_11459</name>
</gene>